<dbReference type="Gene3D" id="3.40.50.2300">
    <property type="match status" value="1"/>
</dbReference>
<keyword evidence="2" id="KW-0902">Two-component regulatory system</keyword>
<gene>
    <name evidence="8" type="ORF">CEW89_17100</name>
</gene>
<organism evidence="8 9">
    <name type="scientific">Celeribacter ethanolicus</name>
    <dbReference type="NCBI Taxonomy" id="1758178"/>
    <lineage>
        <taxon>Bacteria</taxon>
        <taxon>Pseudomonadati</taxon>
        <taxon>Pseudomonadota</taxon>
        <taxon>Alphaproteobacteria</taxon>
        <taxon>Rhodobacterales</taxon>
        <taxon>Roseobacteraceae</taxon>
        <taxon>Celeribacter</taxon>
    </lineage>
</organism>
<keyword evidence="3" id="KW-0805">Transcription regulation</keyword>
<dbReference type="Pfam" id="PF00072">
    <property type="entry name" value="Response_reg"/>
    <property type="match status" value="1"/>
</dbReference>
<evidence type="ECO:0000256" key="6">
    <source>
        <dbReference type="PROSITE-ProRule" id="PRU00169"/>
    </source>
</evidence>
<dbReference type="SMART" id="SM00448">
    <property type="entry name" value="REC"/>
    <property type="match status" value="1"/>
</dbReference>
<dbReference type="GO" id="GO:0000976">
    <property type="term" value="F:transcription cis-regulatory region binding"/>
    <property type="evidence" value="ECO:0007669"/>
    <property type="project" value="TreeGrafter"/>
</dbReference>
<dbReference type="PANTHER" id="PTHR48111:SF1">
    <property type="entry name" value="TWO-COMPONENT RESPONSE REGULATOR ORR33"/>
    <property type="match status" value="1"/>
</dbReference>
<dbReference type="SUPFAM" id="SSF52172">
    <property type="entry name" value="CheY-like"/>
    <property type="match status" value="1"/>
</dbReference>
<dbReference type="KEGG" id="ceh:CEW89_17100"/>
<evidence type="ECO:0000256" key="5">
    <source>
        <dbReference type="ARBA" id="ARBA00023163"/>
    </source>
</evidence>
<dbReference type="InterPro" id="IPR011006">
    <property type="entry name" value="CheY-like_superfamily"/>
</dbReference>
<dbReference type="RefSeq" id="WP_066706131.1">
    <property type="nucleotide sequence ID" value="NZ_CP022196.1"/>
</dbReference>
<feature type="modified residue" description="4-aspartylphosphate" evidence="6">
    <location>
        <position position="54"/>
    </location>
</feature>
<keyword evidence="1 6" id="KW-0597">Phosphoprotein</keyword>
<dbReference type="InterPro" id="IPR001789">
    <property type="entry name" value="Sig_transdc_resp-reg_receiver"/>
</dbReference>
<evidence type="ECO:0000256" key="1">
    <source>
        <dbReference type="ARBA" id="ARBA00022553"/>
    </source>
</evidence>
<keyword evidence="4" id="KW-0238">DNA-binding</keyword>
<dbReference type="OrthoDB" id="7326651at2"/>
<dbReference type="GO" id="GO:0032993">
    <property type="term" value="C:protein-DNA complex"/>
    <property type="evidence" value="ECO:0007669"/>
    <property type="project" value="TreeGrafter"/>
</dbReference>
<evidence type="ECO:0000313" key="9">
    <source>
        <dbReference type="Proteomes" id="UP000217935"/>
    </source>
</evidence>
<dbReference type="PANTHER" id="PTHR48111">
    <property type="entry name" value="REGULATOR OF RPOS"/>
    <property type="match status" value="1"/>
</dbReference>
<evidence type="ECO:0000259" key="7">
    <source>
        <dbReference type="PROSITE" id="PS50110"/>
    </source>
</evidence>
<protein>
    <submittedName>
        <fullName evidence="8">Response regulator</fullName>
    </submittedName>
</protein>
<keyword evidence="5" id="KW-0804">Transcription</keyword>
<sequence length="324" mass="36480">MTLLVVDDDRNILEVMSAILPSLGYEDFLCAESGEEALSLIREGRHQFSTFFLDIQMPGMDGIELCGRIRATLEHRNTPVIMLTAMKDKAHVDAAFLRGATDYLTKPIDTTELGARLRVAQLLFAEQQRSMDATRREQILRLGMNSIADAEMRFDLADPIAIYDVPRVIGSLELENYLHRLSRIKRFMFGAIGFRIDKPESLFTLTTPLEFHGILTDVAEAIFETLRSFDVIISYLGNGEFVALLPRALHFDVEQIELDLAMKLREFGLVEGDTVPMELRVKVGTPTKMSMFKTDPQHMIARALAQVDADRTSGSKFKSTFLVA</sequence>
<name>A0A291GF10_9RHOB</name>
<accession>A0A291GF10</accession>
<keyword evidence="9" id="KW-1185">Reference proteome</keyword>
<evidence type="ECO:0000256" key="2">
    <source>
        <dbReference type="ARBA" id="ARBA00023012"/>
    </source>
</evidence>
<evidence type="ECO:0000256" key="3">
    <source>
        <dbReference type="ARBA" id="ARBA00023015"/>
    </source>
</evidence>
<evidence type="ECO:0000256" key="4">
    <source>
        <dbReference type="ARBA" id="ARBA00023125"/>
    </source>
</evidence>
<dbReference type="GO" id="GO:0000156">
    <property type="term" value="F:phosphorelay response regulator activity"/>
    <property type="evidence" value="ECO:0007669"/>
    <property type="project" value="TreeGrafter"/>
</dbReference>
<dbReference type="EMBL" id="CP022196">
    <property type="protein sequence ID" value="ATG49133.1"/>
    <property type="molecule type" value="Genomic_DNA"/>
</dbReference>
<dbReference type="GO" id="GO:0005829">
    <property type="term" value="C:cytosol"/>
    <property type="evidence" value="ECO:0007669"/>
    <property type="project" value="TreeGrafter"/>
</dbReference>
<dbReference type="InterPro" id="IPR039420">
    <property type="entry name" value="WalR-like"/>
</dbReference>
<proteinExistence type="predicted"/>
<dbReference type="STRING" id="1758178.GCA_001550095_01122"/>
<dbReference type="PROSITE" id="PS50110">
    <property type="entry name" value="RESPONSE_REGULATORY"/>
    <property type="match status" value="1"/>
</dbReference>
<evidence type="ECO:0000313" key="8">
    <source>
        <dbReference type="EMBL" id="ATG49133.1"/>
    </source>
</evidence>
<feature type="domain" description="Response regulatory" evidence="7">
    <location>
        <begin position="2"/>
        <end position="121"/>
    </location>
</feature>
<dbReference type="AlphaFoldDB" id="A0A291GF10"/>
<dbReference type="Proteomes" id="UP000217935">
    <property type="component" value="Chromosome"/>
</dbReference>
<dbReference type="GO" id="GO:0006355">
    <property type="term" value="P:regulation of DNA-templated transcription"/>
    <property type="evidence" value="ECO:0007669"/>
    <property type="project" value="TreeGrafter"/>
</dbReference>
<reference evidence="8 9" key="1">
    <citation type="submission" date="2017-06" db="EMBL/GenBank/DDBJ databases">
        <title>Celeribacter sp. TSPH2 complete genome sequence.</title>
        <authorList>
            <person name="Woo J.-H."/>
            <person name="Kim H.-S."/>
        </authorList>
    </citation>
    <scope>NUCLEOTIDE SEQUENCE [LARGE SCALE GENOMIC DNA]</scope>
    <source>
        <strain evidence="8 9">TSPH2</strain>
    </source>
</reference>